<evidence type="ECO:0000259" key="9">
    <source>
        <dbReference type="PROSITE" id="PS52048"/>
    </source>
</evidence>
<keyword evidence="4" id="KW-0645">Protease</keyword>
<evidence type="ECO:0000256" key="3">
    <source>
        <dbReference type="ARBA" id="ARBA00012759"/>
    </source>
</evidence>
<dbReference type="Pfam" id="PF01088">
    <property type="entry name" value="Peptidase_C12"/>
    <property type="match status" value="1"/>
</dbReference>
<evidence type="ECO:0000256" key="7">
    <source>
        <dbReference type="ARBA" id="ARBA00022807"/>
    </source>
</evidence>
<evidence type="ECO:0000313" key="12">
    <source>
        <dbReference type="Proteomes" id="UP000663870"/>
    </source>
</evidence>
<keyword evidence="12" id="KW-1185">Reference proteome</keyword>
<dbReference type="GO" id="GO:0016579">
    <property type="term" value="P:protein deubiquitination"/>
    <property type="evidence" value="ECO:0007669"/>
    <property type="project" value="TreeGrafter"/>
</dbReference>
<dbReference type="SUPFAM" id="SSF54001">
    <property type="entry name" value="Cysteine proteinases"/>
    <property type="match status" value="1"/>
</dbReference>
<accession>A0A815D631</accession>
<evidence type="ECO:0000256" key="5">
    <source>
        <dbReference type="ARBA" id="ARBA00022786"/>
    </source>
</evidence>
<dbReference type="GO" id="GO:0006511">
    <property type="term" value="P:ubiquitin-dependent protein catabolic process"/>
    <property type="evidence" value="ECO:0007669"/>
    <property type="project" value="InterPro"/>
</dbReference>
<dbReference type="EC" id="3.4.19.12" evidence="3"/>
<dbReference type="EMBL" id="CAJNOL010001109">
    <property type="protein sequence ID" value="CAF1289290.1"/>
    <property type="molecule type" value="Genomic_DNA"/>
</dbReference>
<dbReference type="InterPro" id="IPR038765">
    <property type="entry name" value="Papain-like_cys_pep_sf"/>
</dbReference>
<dbReference type="Proteomes" id="UP000663870">
    <property type="component" value="Unassembled WGS sequence"/>
</dbReference>
<dbReference type="Gene3D" id="3.40.532.10">
    <property type="entry name" value="Peptidase C12, ubiquitin carboxyl-terminal hydrolase"/>
    <property type="match status" value="1"/>
</dbReference>
<dbReference type="GO" id="GO:0004843">
    <property type="term" value="F:cysteine-type deubiquitinase activity"/>
    <property type="evidence" value="ECO:0007669"/>
    <property type="project" value="UniProtKB-EC"/>
</dbReference>
<name>A0A815D631_9BILA</name>
<keyword evidence="5" id="KW-0833">Ubl conjugation pathway</keyword>
<keyword evidence="7" id="KW-0788">Thiol protease</keyword>
<evidence type="ECO:0000256" key="8">
    <source>
        <dbReference type="PROSITE-ProRule" id="PRU01393"/>
    </source>
</evidence>
<dbReference type="GO" id="GO:0005737">
    <property type="term" value="C:cytoplasm"/>
    <property type="evidence" value="ECO:0007669"/>
    <property type="project" value="TreeGrafter"/>
</dbReference>
<comment type="catalytic activity">
    <reaction evidence="1">
        <text>Thiol-dependent hydrolysis of ester, thioester, amide, peptide and isopeptide bonds formed by the C-terminal Gly of ubiquitin (a 76-residue protein attached to proteins as an intracellular targeting signal).</text>
        <dbReference type="EC" id="3.4.19.12"/>
    </reaction>
</comment>
<sequence>MWFHEWCFIESNADLFTDLIYTLGVDGVEVNEAISLNDDYIERIKPCHDLIFLFKQKQTNTSNENLVKGARLHEICFGQQIYKNVCPIQAILSVLLDCTREDLNFGATLTEFKEYSQKFHSKGLGRFHTKMKGIALSNHEPIRDVHNRFAKLQLIHGAIPEDNEWLDIARPIVQRHIQKFIEDKIHFRLMVIVSEPDKKYERELKQVLADSSLTDDERNAQKSN</sequence>
<dbReference type="EMBL" id="CAJNOH010000202">
    <property type="protein sequence ID" value="CAF0942612.1"/>
    <property type="molecule type" value="Genomic_DNA"/>
</dbReference>
<dbReference type="PANTHER" id="PTHR10589">
    <property type="entry name" value="UBIQUITIN CARBOXYL-TERMINAL HYDROLASE"/>
    <property type="match status" value="1"/>
</dbReference>
<reference evidence="11" key="1">
    <citation type="submission" date="2021-02" db="EMBL/GenBank/DDBJ databases">
        <authorList>
            <person name="Nowell W R."/>
        </authorList>
    </citation>
    <scope>NUCLEOTIDE SEQUENCE</scope>
</reference>
<proteinExistence type="inferred from homology"/>
<feature type="domain" description="UCH catalytic" evidence="9">
    <location>
        <begin position="5"/>
        <end position="224"/>
    </location>
</feature>
<protein>
    <recommendedName>
        <fullName evidence="3">ubiquitinyl hydrolase 1</fullName>
        <ecNumber evidence="3">3.4.19.12</ecNumber>
    </recommendedName>
</protein>
<comment type="similarity">
    <text evidence="2 8">Belongs to the peptidase C12 family.</text>
</comment>
<evidence type="ECO:0000313" key="11">
    <source>
        <dbReference type="EMBL" id="CAF1289290.1"/>
    </source>
</evidence>
<organism evidence="11 12">
    <name type="scientific">Rotaria sordida</name>
    <dbReference type="NCBI Taxonomy" id="392033"/>
    <lineage>
        <taxon>Eukaryota</taxon>
        <taxon>Metazoa</taxon>
        <taxon>Spiralia</taxon>
        <taxon>Gnathifera</taxon>
        <taxon>Rotifera</taxon>
        <taxon>Eurotatoria</taxon>
        <taxon>Bdelloidea</taxon>
        <taxon>Philodinida</taxon>
        <taxon>Philodinidae</taxon>
        <taxon>Rotaria</taxon>
    </lineage>
</organism>
<evidence type="ECO:0000313" key="10">
    <source>
        <dbReference type="EMBL" id="CAF0942612.1"/>
    </source>
</evidence>
<comment type="caution">
    <text evidence="8">Lacks conserved residue(s) required for the propagation of feature annotation.</text>
</comment>
<comment type="caution">
    <text evidence="11">The sequence shown here is derived from an EMBL/GenBank/DDBJ whole genome shotgun (WGS) entry which is preliminary data.</text>
</comment>
<keyword evidence="6" id="KW-0378">Hydrolase</keyword>
<evidence type="ECO:0000256" key="4">
    <source>
        <dbReference type="ARBA" id="ARBA00022670"/>
    </source>
</evidence>
<evidence type="ECO:0000256" key="2">
    <source>
        <dbReference type="ARBA" id="ARBA00009326"/>
    </source>
</evidence>
<dbReference type="AlphaFoldDB" id="A0A815D631"/>
<dbReference type="InterPro" id="IPR001578">
    <property type="entry name" value="Peptidase_C12_UCH"/>
</dbReference>
<gene>
    <name evidence="11" type="ORF">JXQ802_LOCUS28909</name>
    <name evidence="10" type="ORF">PYM288_LOCUS11673</name>
</gene>
<evidence type="ECO:0000256" key="1">
    <source>
        <dbReference type="ARBA" id="ARBA00000707"/>
    </source>
</evidence>
<dbReference type="InterPro" id="IPR036959">
    <property type="entry name" value="Peptidase_C12_UCH_sf"/>
</dbReference>
<evidence type="ECO:0000256" key="6">
    <source>
        <dbReference type="ARBA" id="ARBA00022801"/>
    </source>
</evidence>
<dbReference type="PROSITE" id="PS52048">
    <property type="entry name" value="UCH_DOMAIN"/>
    <property type="match status" value="1"/>
</dbReference>
<dbReference type="PANTHER" id="PTHR10589:SF16">
    <property type="entry name" value="UBIQUITIN CARBOXYL-TERMINAL HYDROLASE ISOZYME L5"/>
    <property type="match status" value="1"/>
</dbReference>
<dbReference type="Proteomes" id="UP000663854">
    <property type="component" value="Unassembled WGS sequence"/>
</dbReference>